<accession>A0ABZ0Z2V6</accession>
<evidence type="ECO:0000313" key="5">
    <source>
        <dbReference type="EMBL" id="WQJ51360.1"/>
    </source>
</evidence>
<keyword evidence="2" id="KW-0378">Hydrolase</keyword>
<dbReference type="SUPFAM" id="SSF52540">
    <property type="entry name" value="P-loop containing nucleoside triphosphate hydrolases"/>
    <property type="match status" value="1"/>
</dbReference>
<name>A0ABZ0Z2V6_9CAUD</name>
<dbReference type="InterPro" id="IPR045028">
    <property type="entry name" value="DinG/Rad3-like"/>
</dbReference>
<keyword evidence="5" id="KW-0347">Helicase</keyword>
<dbReference type="EMBL" id="OR769219">
    <property type="protein sequence ID" value="WQJ51360.1"/>
    <property type="molecule type" value="Genomic_DNA"/>
</dbReference>
<dbReference type="InterPro" id="IPR014001">
    <property type="entry name" value="Helicase_ATP-bd"/>
</dbReference>
<dbReference type="SMART" id="SM00491">
    <property type="entry name" value="HELICc2"/>
    <property type="match status" value="1"/>
</dbReference>
<keyword evidence="3" id="KW-0067">ATP-binding</keyword>
<dbReference type="PANTHER" id="PTHR11472:SF34">
    <property type="entry name" value="REGULATOR OF TELOMERE ELONGATION HELICASE 1"/>
    <property type="match status" value="1"/>
</dbReference>
<sequence length="642" mass="75416">MQYTIESIKSNILDWVENNIGLNFSFRKYQLESIMFIIKSILNDNRETSIIEAPTGSGKSLICIICAGVLSKYYHKSSYILCSDLFLWQQYADFIDKMSLYEFGYIKGAIGNYTCFVNKQDLSCGRCKLAKVSYGQLRDKNWRERNMFTCVERCKYMQDRFRAERSNVTLMTYQLWLHHMNLVNQKAGTSHPFPKRDVVFCDECHNIPDLVQQFCSPTLRDQSHTKKLMDILDYAEQHNIEMKTLSSDIIYDEFFKPECLTQILNENKKFDKHYTYIFDNDNIKDKLDVVFTGLNYYHDDAEQIITLLKLFRNILTIVANVNSSLEDEIQHESLFNTKNMDKDMETLSKRLTWFHTFGNSFEDFMEAIKKSGTEYMLMEVNVNPETHERTYQFNCAKEDYLCNEYLLSHANNKVLLSATVGSHHAFDENIGTKYTKQHESFFSKIPSTFDFSRSPIYYIPKYKMNYANKSHDFPMIQQMAVKIINAHNQYRGIIHTGSYENARLFYNSVPYEVRKRLFLYGTPKQKEEIMPDFKKSTNGILVGPTLTEGIDLPDDYCRFIILMKVPYPNITSKIVKKKLELFPLWYNCTTSNIIIQSIGRGVRNEHDYCTTYILDGCFGNLYQQTKEQYSPELQNRIKIIYA</sequence>
<keyword evidence="6" id="KW-1185">Reference proteome</keyword>
<protein>
    <submittedName>
        <fullName evidence="5">DNA helicase</fullName>
    </submittedName>
</protein>
<feature type="domain" description="Helicase ATP-binding" evidence="4">
    <location>
        <begin position="16"/>
        <end position="252"/>
    </location>
</feature>
<evidence type="ECO:0000259" key="4">
    <source>
        <dbReference type="PROSITE" id="PS51193"/>
    </source>
</evidence>
<proteinExistence type="predicted"/>
<dbReference type="Gene3D" id="3.40.50.300">
    <property type="entry name" value="P-loop containing nucleotide triphosphate hydrolases"/>
    <property type="match status" value="2"/>
</dbReference>
<dbReference type="Proteomes" id="UP001348805">
    <property type="component" value="Segment"/>
</dbReference>
<dbReference type="InterPro" id="IPR006935">
    <property type="entry name" value="Helicase/UvrB_N"/>
</dbReference>
<dbReference type="Pfam" id="PF13307">
    <property type="entry name" value="Helicase_C_2"/>
    <property type="match status" value="1"/>
</dbReference>
<evidence type="ECO:0000313" key="6">
    <source>
        <dbReference type="Proteomes" id="UP001348805"/>
    </source>
</evidence>
<evidence type="ECO:0000256" key="1">
    <source>
        <dbReference type="ARBA" id="ARBA00022741"/>
    </source>
</evidence>
<dbReference type="InterPro" id="IPR027417">
    <property type="entry name" value="P-loop_NTPase"/>
</dbReference>
<dbReference type="SMART" id="SM00487">
    <property type="entry name" value="DEXDc"/>
    <property type="match status" value="1"/>
</dbReference>
<dbReference type="PANTHER" id="PTHR11472">
    <property type="entry name" value="DNA REPAIR DEAD HELICASE RAD3/XP-D SUBFAMILY MEMBER"/>
    <property type="match status" value="1"/>
</dbReference>
<dbReference type="GO" id="GO:0004386">
    <property type="term" value="F:helicase activity"/>
    <property type="evidence" value="ECO:0007669"/>
    <property type="project" value="UniProtKB-KW"/>
</dbReference>
<keyword evidence="1" id="KW-0547">Nucleotide-binding</keyword>
<dbReference type="PROSITE" id="PS51193">
    <property type="entry name" value="HELICASE_ATP_BIND_2"/>
    <property type="match status" value="1"/>
</dbReference>
<evidence type="ECO:0000256" key="3">
    <source>
        <dbReference type="ARBA" id="ARBA00022840"/>
    </source>
</evidence>
<evidence type="ECO:0000256" key="2">
    <source>
        <dbReference type="ARBA" id="ARBA00022801"/>
    </source>
</evidence>
<dbReference type="InterPro" id="IPR006555">
    <property type="entry name" value="ATP-dep_Helicase_C"/>
</dbReference>
<dbReference type="InterPro" id="IPR014013">
    <property type="entry name" value="Helic_SF1/SF2_ATP-bd_DinG/Rad3"/>
</dbReference>
<reference evidence="5 6" key="1">
    <citation type="submission" date="2023-11" db="EMBL/GenBank/DDBJ databases">
        <authorList>
            <person name="Cook R."/>
            <person name="Crisci M."/>
            <person name="Pye H."/>
            <person name="Adriaenssens E."/>
            <person name="Santini J."/>
        </authorList>
    </citation>
    <scope>NUCLEOTIDE SEQUENCE [LARGE SCALE GENOMIC DNA]</scope>
    <source>
        <strain evidence="5">Lak_Megaphage_RVC_AP3_GC26</strain>
    </source>
</reference>
<dbReference type="Pfam" id="PF04851">
    <property type="entry name" value="ResIII"/>
    <property type="match status" value="1"/>
</dbReference>
<organism evidence="5 6">
    <name type="scientific">phage Lak_Megaphage_RVC_AP3_GC26</name>
    <dbReference type="NCBI Taxonomy" id="3109225"/>
    <lineage>
        <taxon>Viruses</taxon>
        <taxon>Duplodnaviria</taxon>
        <taxon>Heunggongvirae</taxon>
        <taxon>Uroviricota</taxon>
        <taxon>Caudoviricetes</taxon>
        <taxon>Caudoviricetes code 15 clade</taxon>
    </lineage>
</organism>